<dbReference type="AlphaFoldDB" id="A0A0K1E6M9"/>
<gene>
    <name evidence="1" type="ORF">CMC5_006250</name>
</gene>
<accession>A0A0K1E6M9</accession>
<evidence type="ECO:0000313" key="2">
    <source>
        <dbReference type="Proteomes" id="UP000067626"/>
    </source>
</evidence>
<dbReference type="KEGG" id="ccro:CMC5_006250"/>
<evidence type="ECO:0000313" key="1">
    <source>
        <dbReference type="EMBL" id="AKT36509.1"/>
    </source>
</evidence>
<reference evidence="1 2" key="1">
    <citation type="submission" date="2015-07" db="EMBL/GenBank/DDBJ databases">
        <title>Genome analysis of myxobacterium Chondromyces crocatus Cm c5 reveals a high potential for natural compound synthesis and the genetic basis for the loss of fruiting body formation.</title>
        <authorList>
            <person name="Zaburannyi N."/>
            <person name="Bunk B."/>
            <person name="Maier J."/>
            <person name="Overmann J."/>
            <person name="Mueller R."/>
        </authorList>
    </citation>
    <scope>NUCLEOTIDE SEQUENCE [LARGE SCALE GENOMIC DNA]</scope>
    <source>
        <strain evidence="1 2">Cm c5</strain>
    </source>
</reference>
<proteinExistence type="predicted"/>
<dbReference type="Proteomes" id="UP000067626">
    <property type="component" value="Chromosome"/>
</dbReference>
<dbReference type="EMBL" id="CP012159">
    <property type="protein sequence ID" value="AKT36509.1"/>
    <property type="molecule type" value="Genomic_DNA"/>
</dbReference>
<name>A0A0K1E6M9_CHOCO</name>
<protein>
    <submittedName>
        <fullName evidence="1">Uncharacterized protein</fullName>
    </submittedName>
</protein>
<organism evidence="1 2">
    <name type="scientific">Chondromyces crocatus</name>
    <dbReference type="NCBI Taxonomy" id="52"/>
    <lineage>
        <taxon>Bacteria</taxon>
        <taxon>Pseudomonadati</taxon>
        <taxon>Myxococcota</taxon>
        <taxon>Polyangia</taxon>
        <taxon>Polyangiales</taxon>
        <taxon>Polyangiaceae</taxon>
        <taxon>Chondromyces</taxon>
    </lineage>
</organism>
<keyword evidence="2" id="KW-1185">Reference proteome</keyword>
<sequence length="56" mass="6522">MSRKLLQRQLFGLEHDEARTCLIGKQDESIRFAIVQMTGYDDHLWSQCNGRLPRGC</sequence>